<dbReference type="EMBL" id="JARK01001611">
    <property type="protein sequence ID" value="EYB86642.1"/>
    <property type="molecule type" value="Genomic_DNA"/>
</dbReference>
<protein>
    <submittedName>
        <fullName evidence="1">Uncharacterized protein</fullName>
    </submittedName>
</protein>
<gene>
    <name evidence="1" type="primary">Acey_s0275.g1043</name>
    <name evidence="1" type="ORF">Y032_0275g1043</name>
</gene>
<accession>A0A016S8H8</accession>
<reference evidence="2" key="1">
    <citation type="journal article" date="2015" name="Nat. Genet.">
        <title>The genome and transcriptome of the zoonotic hookworm Ancylostoma ceylanicum identify infection-specific gene families.</title>
        <authorList>
            <person name="Schwarz E.M."/>
            <person name="Hu Y."/>
            <person name="Antoshechkin I."/>
            <person name="Miller M.M."/>
            <person name="Sternberg P.W."/>
            <person name="Aroian R.V."/>
        </authorList>
    </citation>
    <scope>NUCLEOTIDE SEQUENCE</scope>
    <source>
        <strain evidence="2">HY135</strain>
    </source>
</reference>
<proteinExistence type="predicted"/>
<dbReference type="Proteomes" id="UP000024635">
    <property type="component" value="Unassembled WGS sequence"/>
</dbReference>
<dbReference type="AlphaFoldDB" id="A0A016S8H8"/>
<comment type="caution">
    <text evidence="1">The sequence shown here is derived from an EMBL/GenBank/DDBJ whole genome shotgun (WGS) entry which is preliminary data.</text>
</comment>
<evidence type="ECO:0000313" key="2">
    <source>
        <dbReference type="Proteomes" id="UP000024635"/>
    </source>
</evidence>
<organism evidence="1 2">
    <name type="scientific">Ancylostoma ceylanicum</name>
    <dbReference type="NCBI Taxonomy" id="53326"/>
    <lineage>
        <taxon>Eukaryota</taxon>
        <taxon>Metazoa</taxon>
        <taxon>Ecdysozoa</taxon>
        <taxon>Nematoda</taxon>
        <taxon>Chromadorea</taxon>
        <taxon>Rhabditida</taxon>
        <taxon>Rhabditina</taxon>
        <taxon>Rhabditomorpha</taxon>
        <taxon>Strongyloidea</taxon>
        <taxon>Ancylostomatidae</taxon>
        <taxon>Ancylostomatinae</taxon>
        <taxon>Ancylostoma</taxon>
    </lineage>
</organism>
<name>A0A016S8H8_9BILA</name>
<evidence type="ECO:0000313" key="1">
    <source>
        <dbReference type="EMBL" id="EYB86642.1"/>
    </source>
</evidence>
<sequence>MTAILMVEHLRTYQEEATVIEAKNIHDLTRPMITNTDIGVFIDYLLIVSDPYIQFKKRLDKETNTAGNYH</sequence>
<keyword evidence="2" id="KW-1185">Reference proteome</keyword>